<proteinExistence type="predicted"/>
<accession>A0ABN8ZRC5</accession>
<evidence type="ECO:0000313" key="2">
    <source>
        <dbReference type="EMBL" id="CAI9175128.1"/>
    </source>
</evidence>
<evidence type="ECO:0000313" key="3">
    <source>
        <dbReference type="Proteomes" id="UP001176941"/>
    </source>
</evidence>
<gene>
    <name evidence="2" type="ORF">MRATA1EN1_LOCUS24090</name>
</gene>
<evidence type="ECO:0000256" key="1">
    <source>
        <dbReference type="SAM" id="MobiDB-lite"/>
    </source>
</evidence>
<reference evidence="2" key="1">
    <citation type="submission" date="2023-04" db="EMBL/GenBank/DDBJ databases">
        <authorList>
            <consortium name="ELIXIR-Norway"/>
        </authorList>
    </citation>
    <scope>NUCLEOTIDE SEQUENCE [LARGE SCALE GENOMIC DNA]</scope>
</reference>
<protein>
    <submittedName>
        <fullName evidence="2">Uncharacterized protein</fullName>
    </submittedName>
</protein>
<sequence>MWPEFCRAAQGGPPELSRPRLLHGENTALSPGGPISAQRLRGCGRPEPLTATWGGCPPSPRDASRLSRPSLAAMTAQSGVPHMSAQAVPSPGSGMPPIHSGPPSLCECKLAFQTPWPGSYYMPPSTPQGLQPWGRPASREHQWAQNERCGGDRLVIFAFRR</sequence>
<feature type="region of interest" description="Disordered" evidence="1">
    <location>
        <begin position="1"/>
        <end position="99"/>
    </location>
</feature>
<dbReference type="Proteomes" id="UP001176941">
    <property type="component" value="Chromosome 4"/>
</dbReference>
<organism evidence="2 3">
    <name type="scientific">Rangifer tarandus platyrhynchus</name>
    <name type="common">Svalbard reindeer</name>
    <dbReference type="NCBI Taxonomy" id="3082113"/>
    <lineage>
        <taxon>Eukaryota</taxon>
        <taxon>Metazoa</taxon>
        <taxon>Chordata</taxon>
        <taxon>Craniata</taxon>
        <taxon>Vertebrata</taxon>
        <taxon>Euteleostomi</taxon>
        <taxon>Mammalia</taxon>
        <taxon>Eutheria</taxon>
        <taxon>Laurasiatheria</taxon>
        <taxon>Artiodactyla</taxon>
        <taxon>Ruminantia</taxon>
        <taxon>Pecora</taxon>
        <taxon>Cervidae</taxon>
        <taxon>Odocoileinae</taxon>
        <taxon>Rangifer</taxon>
    </lineage>
</organism>
<dbReference type="EMBL" id="OX459940">
    <property type="protein sequence ID" value="CAI9175128.1"/>
    <property type="molecule type" value="Genomic_DNA"/>
</dbReference>
<name>A0ABN8ZRC5_RANTA</name>
<keyword evidence="3" id="KW-1185">Reference proteome</keyword>